<keyword evidence="2" id="KW-1185">Reference proteome</keyword>
<reference evidence="1" key="1">
    <citation type="submission" date="2023-03" db="EMBL/GenBank/DDBJ databases">
        <authorList>
            <person name="Julca I."/>
        </authorList>
    </citation>
    <scope>NUCLEOTIDE SEQUENCE</scope>
</reference>
<dbReference type="EMBL" id="OX459120">
    <property type="protein sequence ID" value="CAI9097187.1"/>
    <property type="molecule type" value="Genomic_DNA"/>
</dbReference>
<organism evidence="1 2">
    <name type="scientific">Oldenlandia corymbosa var. corymbosa</name>
    <dbReference type="NCBI Taxonomy" id="529605"/>
    <lineage>
        <taxon>Eukaryota</taxon>
        <taxon>Viridiplantae</taxon>
        <taxon>Streptophyta</taxon>
        <taxon>Embryophyta</taxon>
        <taxon>Tracheophyta</taxon>
        <taxon>Spermatophyta</taxon>
        <taxon>Magnoliopsida</taxon>
        <taxon>eudicotyledons</taxon>
        <taxon>Gunneridae</taxon>
        <taxon>Pentapetalae</taxon>
        <taxon>asterids</taxon>
        <taxon>lamiids</taxon>
        <taxon>Gentianales</taxon>
        <taxon>Rubiaceae</taxon>
        <taxon>Rubioideae</taxon>
        <taxon>Spermacoceae</taxon>
        <taxon>Hedyotis-Oldenlandia complex</taxon>
        <taxon>Oldenlandia</taxon>
    </lineage>
</organism>
<evidence type="ECO:0000313" key="2">
    <source>
        <dbReference type="Proteomes" id="UP001161247"/>
    </source>
</evidence>
<protein>
    <submittedName>
        <fullName evidence="1">OLC1v1033558C1</fullName>
    </submittedName>
</protein>
<name>A0AAV1CRF4_OLDCO</name>
<sequence length="224" mass="23888">MESASGDIGIKLEDPFIVSKLGVGGSGRRYSSSCRLRMISKESSNQQLSMSAPSHYYRDDDVVAGTTNGVPFLWESIPGTPKHPHHSGLPFPRRRPSPLLLLSSKNPPPPPWLCPPPDHPDSIFCGICSAAVPAPAPSPHPESQRRVNIIRRHVALRRCRFHLHAAPPYPPTGLVLLLLLPPLTAAEELRPVVGGGGHHSSAPPGFVLCCQGTILGAGGATDTL</sequence>
<dbReference type="Proteomes" id="UP001161247">
    <property type="component" value="Chromosome 3"/>
</dbReference>
<accession>A0AAV1CRF4</accession>
<evidence type="ECO:0000313" key="1">
    <source>
        <dbReference type="EMBL" id="CAI9097187.1"/>
    </source>
</evidence>
<proteinExistence type="predicted"/>
<gene>
    <name evidence="1" type="ORF">OLC1_LOCUS7750</name>
</gene>
<dbReference type="AlphaFoldDB" id="A0AAV1CRF4"/>